<reference evidence="2" key="2">
    <citation type="journal article" date="2015" name="Fish Shellfish Immunol.">
        <title>Early steps in the European eel (Anguilla anguilla)-Vibrio vulnificus interaction in the gills: Role of the RtxA13 toxin.</title>
        <authorList>
            <person name="Callol A."/>
            <person name="Pajuelo D."/>
            <person name="Ebbesson L."/>
            <person name="Teles M."/>
            <person name="MacKenzie S."/>
            <person name="Amaro C."/>
        </authorList>
    </citation>
    <scope>NUCLEOTIDE SEQUENCE</scope>
</reference>
<evidence type="ECO:0000256" key="1">
    <source>
        <dbReference type="SAM" id="MobiDB-lite"/>
    </source>
</evidence>
<dbReference type="AlphaFoldDB" id="A0A0E9XTQ5"/>
<feature type="region of interest" description="Disordered" evidence="1">
    <location>
        <begin position="1"/>
        <end position="38"/>
    </location>
</feature>
<organism evidence="2">
    <name type="scientific">Anguilla anguilla</name>
    <name type="common">European freshwater eel</name>
    <name type="synonym">Muraena anguilla</name>
    <dbReference type="NCBI Taxonomy" id="7936"/>
    <lineage>
        <taxon>Eukaryota</taxon>
        <taxon>Metazoa</taxon>
        <taxon>Chordata</taxon>
        <taxon>Craniata</taxon>
        <taxon>Vertebrata</taxon>
        <taxon>Euteleostomi</taxon>
        <taxon>Actinopterygii</taxon>
        <taxon>Neopterygii</taxon>
        <taxon>Teleostei</taxon>
        <taxon>Anguilliformes</taxon>
        <taxon>Anguillidae</taxon>
        <taxon>Anguilla</taxon>
    </lineage>
</organism>
<evidence type="ECO:0000313" key="2">
    <source>
        <dbReference type="EMBL" id="JAI05069.1"/>
    </source>
</evidence>
<sequence length="38" mass="4297">METRAQDQNEAPTHGLMTVDSEEPEVQPSPLKTCLRQE</sequence>
<proteinExistence type="predicted"/>
<dbReference type="EMBL" id="GBXM01003509">
    <property type="protein sequence ID" value="JAI05069.1"/>
    <property type="molecule type" value="Transcribed_RNA"/>
</dbReference>
<reference evidence="2" key="1">
    <citation type="submission" date="2014-11" db="EMBL/GenBank/DDBJ databases">
        <authorList>
            <person name="Amaro Gonzalez C."/>
        </authorList>
    </citation>
    <scope>NUCLEOTIDE SEQUENCE</scope>
</reference>
<name>A0A0E9XTQ5_ANGAN</name>
<accession>A0A0E9XTQ5</accession>
<protein>
    <submittedName>
        <fullName evidence="2">Uncharacterized protein</fullName>
    </submittedName>
</protein>